<sequence length="569" mass="61852">MSEIPGTLSHWLKNQSLVRFSSGTTELEQVAYSNTVVTPWIGPRIKVSKRCSVTTAVLGQSLTYQIEIINTGNRTAVVRVVDPISSETSLLPNSVLRDGIPLPGVSPVQGLPPAEVAPGAVLNYHFQVVIVRVPSALKLLNQAEVNYEFVTTEGRTVSGSERSNMVEVHIETSRLEVSLQVDRTHTFAGDILMYTVLVNNPGFAAAADAVLIVALPAGVIFIPASVTINDMFAPQVTPDAGIDLGDIGPGRVIRVQYRVQVTGGQVGDQLTSTAVLRYFTATAGAQETVDSNEVTLVIVEPRISIVKTVAPAAAAPGERVRYHITLSNQSHYAVDAKLQDVLPSSLLFVEGSLSWNGVKRPGTNPNTVIDLGTLTARSELHIQFEAQLAGAAGTEGEVNNFQRSYVNRAVLLYTFRLPDSRVVQRRLVSNEAVLEFRAPVIHVYVEVFPAIVEQGGTVTFNVRVSNTGSLPARVQVGNILPQGAKWVGQEDGQMQLNVPEYSTPRYLHIGELGPNSEKELAYLVQLAPEQTGIQQGYLTALYTYEWNEQKRSGETRSNEYSILVEDQDE</sequence>
<dbReference type="InterPro" id="IPR051172">
    <property type="entry name" value="Chlamydia_OmcB"/>
</dbReference>
<accession>A0AAU8NKY7</accession>
<evidence type="ECO:0000259" key="1">
    <source>
        <dbReference type="Pfam" id="PF01345"/>
    </source>
</evidence>
<name>A0AAU8NKY7_9BACL</name>
<dbReference type="PANTHER" id="PTHR34819:SF3">
    <property type="entry name" value="CELL SURFACE PROTEIN"/>
    <property type="match status" value="1"/>
</dbReference>
<proteinExistence type="predicted"/>
<feature type="domain" description="DUF11" evidence="1">
    <location>
        <begin position="303"/>
        <end position="400"/>
    </location>
</feature>
<feature type="domain" description="DUF11" evidence="1">
    <location>
        <begin position="175"/>
        <end position="280"/>
    </location>
</feature>
<gene>
    <name evidence="2" type="ORF">ABXS70_13405</name>
</gene>
<protein>
    <submittedName>
        <fullName evidence="2">DUF11 domain-containing protein</fullName>
    </submittedName>
</protein>
<dbReference type="Pfam" id="PF01345">
    <property type="entry name" value="DUF11"/>
    <property type="match status" value="2"/>
</dbReference>
<dbReference type="PANTHER" id="PTHR34819">
    <property type="entry name" value="LARGE CYSTEINE-RICH PERIPLASMIC PROTEIN OMCB"/>
    <property type="match status" value="1"/>
</dbReference>
<dbReference type="AlphaFoldDB" id="A0AAU8NKY7"/>
<dbReference type="EMBL" id="CP159992">
    <property type="protein sequence ID" value="XCP97628.1"/>
    <property type="molecule type" value="Genomic_DNA"/>
</dbReference>
<organism evidence="2">
    <name type="scientific">Paenibacillus sp. AN1007</name>
    <dbReference type="NCBI Taxonomy" id="3151385"/>
    <lineage>
        <taxon>Bacteria</taxon>
        <taxon>Bacillati</taxon>
        <taxon>Bacillota</taxon>
        <taxon>Bacilli</taxon>
        <taxon>Bacillales</taxon>
        <taxon>Paenibacillaceae</taxon>
        <taxon>Paenibacillus</taxon>
    </lineage>
</organism>
<dbReference type="InterPro" id="IPR001434">
    <property type="entry name" value="OmcB-like_DUF11"/>
</dbReference>
<dbReference type="NCBIfam" id="TIGR01451">
    <property type="entry name" value="B_ant_repeat"/>
    <property type="match status" value="3"/>
</dbReference>
<reference evidence="2" key="1">
    <citation type="submission" date="2024-05" db="EMBL/GenBank/DDBJ databases">
        <title>Draft genome assemblies of 36 bacteria isolated from hibernating arctic ground squirrels.</title>
        <authorList>
            <person name="McKee H."/>
            <person name="Mullen L."/>
            <person name="Drown D.M."/>
            <person name="Duddleston K.N."/>
        </authorList>
    </citation>
    <scope>NUCLEOTIDE SEQUENCE</scope>
    <source>
        <strain evidence="2">AN1007</strain>
    </source>
</reference>
<dbReference type="InterPro" id="IPR047589">
    <property type="entry name" value="DUF11_rpt"/>
</dbReference>
<evidence type="ECO:0000313" key="2">
    <source>
        <dbReference type="EMBL" id="XCP97628.1"/>
    </source>
</evidence>
<dbReference type="RefSeq" id="WP_342555769.1">
    <property type="nucleotide sequence ID" value="NZ_CP159992.1"/>
</dbReference>